<dbReference type="EMBL" id="BGPR01029720">
    <property type="protein sequence ID" value="GBO01691.1"/>
    <property type="molecule type" value="Genomic_DNA"/>
</dbReference>
<dbReference type="OrthoDB" id="8067857at2759"/>
<dbReference type="AlphaFoldDB" id="A0A4Y2TNQ0"/>
<comment type="caution">
    <text evidence="1">The sequence shown here is derived from an EMBL/GenBank/DDBJ whole genome shotgun (WGS) entry which is preliminary data.</text>
</comment>
<dbReference type="Proteomes" id="UP000499080">
    <property type="component" value="Unassembled WGS sequence"/>
</dbReference>
<proteinExistence type="predicted"/>
<dbReference type="InterPro" id="IPR043502">
    <property type="entry name" value="DNA/RNA_pol_sf"/>
</dbReference>
<dbReference type="Gene3D" id="3.10.10.10">
    <property type="entry name" value="HIV Type 1 Reverse Transcriptase, subunit A, domain 1"/>
    <property type="match status" value="1"/>
</dbReference>
<dbReference type="GO" id="GO:0071897">
    <property type="term" value="P:DNA biosynthetic process"/>
    <property type="evidence" value="ECO:0007669"/>
    <property type="project" value="UniProtKB-ARBA"/>
</dbReference>
<evidence type="ECO:0000313" key="2">
    <source>
        <dbReference type="Proteomes" id="UP000499080"/>
    </source>
</evidence>
<accession>A0A4Y2TNQ0</accession>
<reference evidence="1 2" key="1">
    <citation type="journal article" date="2019" name="Sci. Rep.">
        <title>Orb-weaving spider Araneus ventricosus genome elucidates the spidroin gene catalogue.</title>
        <authorList>
            <person name="Kono N."/>
            <person name="Nakamura H."/>
            <person name="Ohtoshi R."/>
            <person name="Moran D.A.P."/>
            <person name="Shinohara A."/>
            <person name="Yoshida Y."/>
            <person name="Fujiwara M."/>
            <person name="Mori M."/>
            <person name="Tomita M."/>
            <person name="Arakawa K."/>
        </authorList>
    </citation>
    <scope>NUCLEOTIDE SEQUENCE [LARGE SCALE GENOMIC DNA]</scope>
</reference>
<dbReference type="Gene3D" id="3.30.70.270">
    <property type="match status" value="2"/>
</dbReference>
<gene>
    <name evidence="1" type="ORF">AVEN_127422_1</name>
</gene>
<dbReference type="PANTHER" id="PTHR38681">
    <property type="entry name" value="RETROVIRUS-RELATED POL POLYPROTEIN FROM TRANSPOSON 412-LIKE PROTEIN-RELATED"/>
    <property type="match status" value="1"/>
</dbReference>
<name>A0A4Y2TNQ0_ARAVE</name>
<dbReference type="SUPFAM" id="SSF56672">
    <property type="entry name" value="DNA/RNA polymerases"/>
    <property type="match status" value="1"/>
</dbReference>
<keyword evidence="2" id="KW-1185">Reference proteome</keyword>
<dbReference type="InterPro" id="IPR043128">
    <property type="entry name" value="Rev_trsase/Diguanyl_cyclase"/>
</dbReference>
<evidence type="ECO:0000313" key="1">
    <source>
        <dbReference type="EMBL" id="GBO01691.1"/>
    </source>
</evidence>
<organism evidence="1 2">
    <name type="scientific">Araneus ventricosus</name>
    <name type="common">Orbweaver spider</name>
    <name type="synonym">Epeira ventricosa</name>
    <dbReference type="NCBI Taxonomy" id="182803"/>
    <lineage>
        <taxon>Eukaryota</taxon>
        <taxon>Metazoa</taxon>
        <taxon>Ecdysozoa</taxon>
        <taxon>Arthropoda</taxon>
        <taxon>Chelicerata</taxon>
        <taxon>Arachnida</taxon>
        <taxon>Araneae</taxon>
        <taxon>Araneomorphae</taxon>
        <taxon>Entelegynae</taxon>
        <taxon>Araneoidea</taxon>
        <taxon>Araneidae</taxon>
        <taxon>Araneus</taxon>
    </lineage>
</organism>
<sequence length="380" mass="42727">MEQGIISLSQSAFASPIQFVEKPNGDWRICGDFRKSNAFTIPDRYPLPHIQKFSYNLAASEDLVNHKNDLEKVFQGLKDYNLKINLDKCAFGQEKIQVLAFQVSPDDFSPLPDRVKALSKYPLAKIAAIAVPKSIDFDEVAIAQDSDVELRSLLGSGSGLELKQLSLPSSKRLLHCGISTDFPGGLRLSRCVTSWLKQSPRRWMRVGSHDLEFLKLLLPTKDLISNRVLFQALTKFLGASKTMTTSFHPAAKEIVERMHQQLKAAMKCYASSSCNSFVHPDLRASSQVFVRCDTARKPFEQPYQGPFKAIRRNETFSTLIVNKRQSTVSIDRLKSAYVLPDASNESSLSKTAESSFQKVSKQPVTRSGRRIRLVEPYQTY</sequence>
<dbReference type="PANTHER" id="PTHR38681:SF1">
    <property type="entry name" value="RETROVIRUS-RELATED POL POLYPROTEIN FROM TRANSPOSON 412-LIKE PROTEIN"/>
    <property type="match status" value="1"/>
</dbReference>
<protein>
    <submittedName>
        <fullName evidence="1">Uncharacterized protein</fullName>
    </submittedName>
</protein>